<comment type="similarity">
    <text evidence="1">Belongs to the LTV1 family.</text>
</comment>
<dbReference type="GO" id="GO:0030688">
    <property type="term" value="C:preribosome, small subunit precursor"/>
    <property type="evidence" value="ECO:0007669"/>
    <property type="project" value="TreeGrafter"/>
</dbReference>
<feature type="compositionally biased region" description="Acidic residues" evidence="2">
    <location>
        <begin position="22"/>
        <end position="32"/>
    </location>
</feature>
<feature type="region of interest" description="Disordered" evidence="2">
    <location>
        <begin position="241"/>
        <end position="327"/>
    </location>
</feature>
<dbReference type="AlphaFoldDB" id="A0A060SF60"/>
<dbReference type="Proteomes" id="UP000029665">
    <property type="component" value="Unassembled WGS sequence"/>
</dbReference>
<gene>
    <name evidence="3" type="ORF">BN946_scf185007.g217</name>
</gene>
<feature type="region of interest" description="Disordered" evidence="2">
    <location>
        <begin position="415"/>
        <end position="437"/>
    </location>
</feature>
<feature type="region of interest" description="Disordered" evidence="2">
    <location>
        <begin position="341"/>
        <end position="374"/>
    </location>
</feature>
<keyword evidence="4" id="KW-1185">Reference proteome</keyword>
<feature type="compositionally biased region" description="Basic residues" evidence="2">
    <location>
        <begin position="531"/>
        <end position="546"/>
    </location>
</feature>
<accession>A0A060SF60</accession>
<reference evidence="3" key="1">
    <citation type="submission" date="2014-01" db="EMBL/GenBank/DDBJ databases">
        <title>The genome of the white-rot fungus Pycnoporus cinnabarinus: a basidiomycete model with a versatile arsenal for lignocellulosic biomass breakdown.</title>
        <authorList>
            <person name="Levasseur A."/>
            <person name="Lomascolo A."/>
            <person name="Ruiz-Duenas F.J."/>
            <person name="Uzan E."/>
            <person name="Piumi F."/>
            <person name="Kues U."/>
            <person name="Ram A.F.J."/>
            <person name="Murat C."/>
            <person name="Haon M."/>
            <person name="Benoit I."/>
            <person name="Arfi Y."/>
            <person name="Chevret D."/>
            <person name="Drula E."/>
            <person name="Kwon M.J."/>
            <person name="Gouret P."/>
            <person name="Lesage-Meessen L."/>
            <person name="Lombard V."/>
            <person name="Mariette J."/>
            <person name="Noirot C."/>
            <person name="Park J."/>
            <person name="Patyshakuliyeva A."/>
            <person name="Wieneger R.A.B."/>
            <person name="Wosten H.A.B."/>
            <person name="Martin F."/>
            <person name="Coutinho P.M."/>
            <person name="de Vries R."/>
            <person name="Martinez A.T."/>
            <person name="Klopp C."/>
            <person name="Pontarotti P."/>
            <person name="Henrissat B."/>
            <person name="Record E."/>
        </authorList>
    </citation>
    <scope>NUCLEOTIDE SEQUENCE [LARGE SCALE GENOMIC DNA]</scope>
    <source>
        <strain evidence="3">BRFM137</strain>
    </source>
</reference>
<feature type="compositionally biased region" description="Basic and acidic residues" evidence="2">
    <location>
        <begin position="521"/>
        <end position="530"/>
    </location>
</feature>
<dbReference type="GO" id="GO:0005634">
    <property type="term" value="C:nucleus"/>
    <property type="evidence" value="ECO:0007669"/>
    <property type="project" value="TreeGrafter"/>
</dbReference>
<evidence type="ECO:0000256" key="1">
    <source>
        <dbReference type="ARBA" id="ARBA00009078"/>
    </source>
</evidence>
<protein>
    <recommendedName>
        <fullName evidence="5">Protein LTV1</fullName>
    </recommendedName>
</protein>
<feature type="compositionally biased region" description="Low complexity" evidence="2">
    <location>
        <begin position="317"/>
        <end position="327"/>
    </location>
</feature>
<evidence type="ECO:0008006" key="5">
    <source>
        <dbReference type="Google" id="ProtNLM"/>
    </source>
</evidence>
<evidence type="ECO:0000313" key="3">
    <source>
        <dbReference type="EMBL" id="CDO73162.1"/>
    </source>
</evidence>
<dbReference type="OMA" id="TAQHFTL"/>
<dbReference type="PANTHER" id="PTHR21531:SF0">
    <property type="entry name" value="PROTEIN LTV1 HOMOLOG"/>
    <property type="match status" value="1"/>
</dbReference>
<dbReference type="HOGENOM" id="CLU_028555_0_0_1"/>
<dbReference type="GO" id="GO:0000056">
    <property type="term" value="P:ribosomal small subunit export from nucleus"/>
    <property type="evidence" value="ECO:0007669"/>
    <property type="project" value="TreeGrafter"/>
</dbReference>
<evidence type="ECO:0000256" key="2">
    <source>
        <dbReference type="SAM" id="MobiDB-lite"/>
    </source>
</evidence>
<dbReference type="PANTHER" id="PTHR21531">
    <property type="entry name" value="LOW-TEMPERATURE VIABILITY PROTEIN LTV1-RELATED"/>
    <property type="match status" value="1"/>
</dbReference>
<feature type="compositionally biased region" description="Basic and acidic residues" evidence="2">
    <location>
        <begin position="488"/>
        <end position="501"/>
    </location>
</feature>
<dbReference type="STRING" id="5643.A0A060SF60"/>
<dbReference type="InterPro" id="IPR007307">
    <property type="entry name" value="Ltv1"/>
</dbReference>
<dbReference type="EMBL" id="CCBP010000119">
    <property type="protein sequence ID" value="CDO73162.1"/>
    <property type="molecule type" value="Genomic_DNA"/>
</dbReference>
<name>A0A060SF60_PYCCI</name>
<dbReference type="GO" id="GO:0042274">
    <property type="term" value="P:ribosomal small subunit biogenesis"/>
    <property type="evidence" value="ECO:0007669"/>
    <property type="project" value="InterPro"/>
</dbReference>
<sequence length="576" mass="65142">MPTPVATTRVPVGLNKRTSTPDNDEEEDDDCTIDPAHEREKSDYVIVTVVLDVVHRSQRDPLIHDPEASKHVLKPVQRSNLKGKTRADLEQLISPAELARDKARPNIGEAALYGIYYDDTEYDYMQHLKPVGLKEDGVDSIWLEAPAKAKGKGKAKDPISLLDLPEDTLASKSELPRNFEAQENIPSSIAGFQPDMDPHLRQVLEALEDDAFVEDDLGDDFFGELVKDGERAPDEPLEFQFQEEGLQDGEEDASKGLEGAEEEDSWEARFARFKQAQNSASRDDASDVDAYSEGGDTVGTLPRLPVIGGKRRRKGTSDASGYSMSSSSMWRNEHLTVLDERFDQIQLEYEDSDEDEEEPTLDDPDEAPDLITSREDFESMMDEFLEKYEVISGKMRPVLPGTATEKLDTIRKALGEAKIRDEAEESDTDDDDILRPLDVDDKKDRWDCETILTTYSNLENHPRLIRARNNKPVPKIRLDPKTGMPSIEEERPSKTKTKRPDSSATDEEDESRPVRVTVARKKGETPEEKKARKQAVKAERHARRMEKKATKESFSKEVKRTVQSLTDKERMKVQKL</sequence>
<proteinExistence type="inferred from homology"/>
<comment type="caution">
    <text evidence="3">The sequence shown here is derived from an EMBL/GenBank/DDBJ whole genome shotgun (WGS) entry which is preliminary data.</text>
</comment>
<dbReference type="GO" id="GO:0005829">
    <property type="term" value="C:cytosol"/>
    <property type="evidence" value="ECO:0007669"/>
    <property type="project" value="TreeGrafter"/>
</dbReference>
<feature type="compositionally biased region" description="Acidic residues" evidence="2">
    <location>
        <begin position="422"/>
        <end position="432"/>
    </location>
</feature>
<organism evidence="3 4">
    <name type="scientific">Pycnoporus cinnabarinus</name>
    <name type="common">Cinnabar-red polypore</name>
    <name type="synonym">Trametes cinnabarina</name>
    <dbReference type="NCBI Taxonomy" id="5643"/>
    <lineage>
        <taxon>Eukaryota</taxon>
        <taxon>Fungi</taxon>
        <taxon>Dikarya</taxon>
        <taxon>Basidiomycota</taxon>
        <taxon>Agaricomycotina</taxon>
        <taxon>Agaricomycetes</taxon>
        <taxon>Polyporales</taxon>
        <taxon>Polyporaceae</taxon>
        <taxon>Trametes</taxon>
    </lineage>
</organism>
<feature type="region of interest" description="Disordered" evidence="2">
    <location>
        <begin position="466"/>
        <end position="576"/>
    </location>
</feature>
<evidence type="ECO:0000313" key="4">
    <source>
        <dbReference type="Proteomes" id="UP000029665"/>
    </source>
</evidence>
<dbReference type="Pfam" id="PF04180">
    <property type="entry name" value="LTV"/>
    <property type="match status" value="1"/>
</dbReference>
<feature type="region of interest" description="Disordered" evidence="2">
    <location>
        <begin position="1"/>
        <end position="37"/>
    </location>
</feature>
<dbReference type="OrthoDB" id="5852896at2759"/>
<feature type="compositionally biased region" description="Acidic residues" evidence="2">
    <location>
        <begin position="348"/>
        <end position="368"/>
    </location>
</feature>
<feature type="compositionally biased region" description="Basic and acidic residues" evidence="2">
    <location>
        <begin position="547"/>
        <end position="576"/>
    </location>
</feature>